<dbReference type="InterPro" id="IPR011777">
    <property type="entry name" value="Geranylgeranyl_Rdtase_fam"/>
</dbReference>
<evidence type="ECO:0000256" key="2">
    <source>
        <dbReference type="ARBA" id="ARBA00022630"/>
    </source>
</evidence>
<keyword evidence="5" id="KW-0443">Lipid metabolism</keyword>
<comment type="caution">
    <text evidence="9">The sequence shown here is derived from an EMBL/GenBank/DDBJ whole genome shotgun (WGS) entry which is preliminary data.</text>
</comment>
<evidence type="ECO:0000256" key="5">
    <source>
        <dbReference type="ARBA" id="ARBA00023098"/>
    </source>
</evidence>
<dbReference type="NCBIfam" id="TIGR02032">
    <property type="entry name" value="GG-red-SF"/>
    <property type="match status" value="1"/>
</dbReference>
<sequence length="457" mass="49794">MSPESYDIVVVGGGTSGCFAAATAAQKGLDVAVLERKTAEEGGRIACGDAIKGTSTFPDVIDLDYLREESFTNEGITLARFENPKTNENLDIGFRGGSGAIVDRKRYGEVLLEEAERAGAEIHYETVVQDVVQNGAVRGVTATKRGSVVEYEADVVIDAAGSLSLLQDKADFDGTTFDTNVNYQQFCSAYREVIELDDPVDWHNAIVFKPTAELGYLWYFPRTPTEINVGLGFQMNKEPMELVEHLKRDVQSREEFEGATVKDKLGAALPTRRPLDSAVAPGYMAVGDAAAHVNPCTGGGIPGAAKAGTWAAEAAMEAIADGTTDDEDALWEYNRRVQTDFGKRFAAMDLYNIWGGTYDVDELVDIVSAMPGQQLADALALEGTASMSWPLKIKTAVKTFGHWGTLFELKKLNDLATELKSVYDDYPTTSNGFDNWQSRRDSLMDDLYELTGADPKY</sequence>
<proteinExistence type="predicted"/>
<accession>A0A4U5JFQ0</accession>
<dbReference type="Pfam" id="PF12831">
    <property type="entry name" value="FAD_oxidored"/>
    <property type="match status" value="1"/>
</dbReference>
<dbReference type="EMBL" id="QKNX01000001">
    <property type="protein sequence ID" value="TKR28222.1"/>
    <property type="molecule type" value="Genomic_DNA"/>
</dbReference>
<keyword evidence="3" id="KW-0274">FAD</keyword>
<evidence type="ECO:0000256" key="4">
    <source>
        <dbReference type="ARBA" id="ARBA00023002"/>
    </source>
</evidence>
<dbReference type="PANTHER" id="PTHR42685:SF18">
    <property type="entry name" value="DIGERANYLGERANYLGLYCEROPHOSPHOLIPID REDUCTASE"/>
    <property type="match status" value="1"/>
</dbReference>
<dbReference type="AlphaFoldDB" id="A0A4U5JFQ0"/>
<dbReference type="RefSeq" id="WP_137275522.1">
    <property type="nucleotide sequence ID" value="NZ_QKNX01000001.1"/>
</dbReference>
<evidence type="ECO:0000313" key="9">
    <source>
        <dbReference type="EMBL" id="TKR28222.1"/>
    </source>
</evidence>
<dbReference type="InterPro" id="IPR050407">
    <property type="entry name" value="Geranylgeranyl_reductase"/>
</dbReference>
<gene>
    <name evidence="9" type="ORF">DM868_03875</name>
</gene>
<dbReference type="OrthoDB" id="192187at2157"/>
<evidence type="ECO:0000259" key="8">
    <source>
        <dbReference type="Pfam" id="PF22578"/>
    </source>
</evidence>
<keyword evidence="6" id="KW-0594">Phospholipid biosynthesis</keyword>
<evidence type="ECO:0000256" key="3">
    <source>
        <dbReference type="ARBA" id="ARBA00022827"/>
    </source>
</evidence>
<dbReference type="PRINTS" id="PR00411">
    <property type="entry name" value="PNDRDTASEI"/>
</dbReference>
<dbReference type="Gene3D" id="3.50.50.60">
    <property type="entry name" value="FAD/NAD(P)-binding domain"/>
    <property type="match status" value="1"/>
</dbReference>
<feature type="domain" description="Digeranylgeranylglycerophospholipid reductase catalytic" evidence="8">
    <location>
        <begin position="196"/>
        <end position="253"/>
    </location>
</feature>
<dbReference type="Pfam" id="PF22578">
    <property type="entry name" value="GGR_cat"/>
    <property type="match status" value="1"/>
</dbReference>
<keyword evidence="2" id="KW-0285">Flavoprotein</keyword>
<keyword evidence="4" id="KW-0560">Oxidoreductase</keyword>
<evidence type="ECO:0000256" key="1">
    <source>
        <dbReference type="ARBA" id="ARBA00022516"/>
    </source>
</evidence>
<dbReference type="SUPFAM" id="SSF51905">
    <property type="entry name" value="FAD/NAD(P)-binding domain"/>
    <property type="match status" value="1"/>
</dbReference>
<dbReference type="InterPro" id="IPR054715">
    <property type="entry name" value="GGR_cat"/>
</dbReference>
<dbReference type="GO" id="GO:0008654">
    <property type="term" value="P:phospholipid biosynthetic process"/>
    <property type="evidence" value="ECO:0007669"/>
    <property type="project" value="UniProtKB-KW"/>
</dbReference>
<organism evidence="9 10">
    <name type="scientific">Natronomonas salsuginis</name>
    <dbReference type="NCBI Taxonomy" id="2217661"/>
    <lineage>
        <taxon>Archaea</taxon>
        <taxon>Methanobacteriati</taxon>
        <taxon>Methanobacteriota</taxon>
        <taxon>Stenosarchaea group</taxon>
        <taxon>Halobacteria</taxon>
        <taxon>Halobacteriales</taxon>
        <taxon>Natronomonadaceae</taxon>
        <taxon>Natronomonas</taxon>
    </lineage>
</organism>
<dbReference type="InterPro" id="IPR036188">
    <property type="entry name" value="FAD/NAD-bd_sf"/>
</dbReference>
<protein>
    <submittedName>
        <fullName evidence="9">Geranylgeranyl reductase family protein</fullName>
    </submittedName>
</protein>
<evidence type="ECO:0000313" key="10">
    <source>
        <dbReference type="Proteomes" id="UP000308037"/>
    </source>
</evidence>
<keyword evidence="10" id="KW-1185">Reference proteome</keyword>
<dbReference type="PANTHER" id="PTHR42685">
    <property type="entry name" value="GERANYLGERANYL DIPHOSPHATE REDUCTASE"/>
    <property type="match status" value="1"/>
</dbReference>
<evidence type="ECO:0000256" key="6">
    <source>
        <dbReference type="ARBA" id="ARBA00023209"/>
    </source>
</evidence>
<keyword evidence="1" id="KW-0444">Lipid biosynthesis</keyword>
<dbReference type="Proteomes" id="UP000308037">
    <property type="component" value="Unassembled WGS sequence"/>
</dbReference>
<name>A0A4U5JFQ0_9EURY</name>
<evidence type="ECO:0000256" key="7">
    <source>
        <dbReference type="ARBA" id="ARBA00023264"/>
    </source>
</evidence>
<keyword evidence="7" id="KW-1208">Phospholipid metabolism</keyword>
<dbReference type="GO" id="GO:0016628">
    <property type="term" value="F:oxidoreductase activity, acting on the CH-CH group of donors, NAD or NADP as acceptor"/>
    <property type="evidence" value="ECO:0007669"/>
    <property type="project" value="InterPro"/>
</dbReference>
<reference evidence="9 10" key="1">
    <citation type="submission" date="2019-04" db="EMBL/GenBank/DDBJ databases">
        <title>Natronomonas sp. F20-122 a newhaloarchaeon isolated from a saline saltern of Isla Bacuta, Huelva, Spain.</title>
        <authorList>
            <person name="Duran-Viseras A."/>
            <person name="Sanchez-Porro C."/>
            <person name="Ventosa A."/>
        </authorList>
    </citation>
    <scope>NUCLEOTIDE SEQUENCE [LARGE SCALE GENOMIC DNA]</scope>
    <source>
        <strain evidence="9 10">F20-122</strain>
    </source>
</reference>